<reference evidence="2" key="1">
    <citation type="journal article" date="2019" name="Int. J. Syst. Evol. Microbiol.">
        <title>The Global Catalogue of Microorganisms (GCM) 10K type strain sequencing project: providing services to taxonomists for standard genome sequencing and annotation.</title>
        <authorList>
            <consortium name="The Broad Institute Genomics Platform"/>
            <consortium name="The Broad Institute Genome Sequencing Center for Infectious Disease"/>
            <person name="Wu L."/>
            <person name="Ma J."/>
        </authorList>
    </citation>
    <scope>NUCLEOTIDE SEQUENCE [LARGE SCALE GENOMIC DNA]</scope>
    <source>
        <strain evidence="2">CGMCC 1.15342</strain>
    </source>
</reference>
<comment type="caution">
    <text evidence="1">The sequence shown here is derived from an EMBL/GenBank/DDBJ whole genome shotgun (WGS) entry which is preliminary data.</text>
</comment>
<keyword evidence="2" id="KW-1185">Reference proteome</keyword>
<dbReference type="EMBL" id="BMIK01000013">
    <property type="protein sequence ID" value="GGC38448.1"/>
    <property type="molecule type" value="Genomic_DNA"/>
</dbReference>
<evidence type="ECO:0000313" key="1">
    <source>
        <dbReference type="EMBL" id="GGC38448.1"/>
    </source>
</evidence>
<evidence type="ECO:0000313" key="2">
    <source>
        <dbReference type="Proteomes" id="UP000597338"/>
    </source>
</evidence>
<organism evidence="1 2">
    <name type="scientific">Parapedobacter defluvii</name>
    <dbReference type="NCBI Taxonomy" id="2045106"/>
    <lineage>
        <taxon>Bacteria</taxon>
        <taxon>Pseudomonadati</taxon>
        <taxon>Bacteroidota</taxon>
        <taxon>Sphingobacteriia</taxon>
        <taxon>Sphingobacteriales</taxon>
        <taxon>Sphingobacteriaceae</taxon>
        <taxon>Parapedobacter</taxon>
    </lineage>
</organism>
<dbReference type="Proteomes" id="UP000597338">
    <property type="component" value="Unassembled WGS sequence"/>
</dbReference>
<dbReference type="Pfam" id="PF19781">
    <property type="entry name" value="DUF6266"/>
    <property type="match status" value="1"/>
</dbReference>
<dbReference type="InterPro" id="IPR046233">
    <property type="entry name" value="DUF6266"/>
</dbReference>
<protein>
    <submittedName>
        <fullName evidence="1">Uncharacterized protein</fullName>
    </submittedName>
</protein>
<sequence length="224" mass="24489">MSNMAILTGGTPHGKVGGLVYYTRNGVSYVRSAPKPRTTPPSPAQQAQRLRMKLATQFLAPLVPVLADTFKPGNRKKLSGPNWATRQVLQDAIAGDYPDLYVSAERVLVSCGPLPPMRYPELAFGEGVFTLSWMTVDSMLIDNNVPAYLLVYNQTHQRLVLSEGTACRGDGQLDMQVAAEMLNGTVHCYGFLMDRIRRSASDSVFLGTLVDAELVMTSGFETDN</sequence>
<gene>
    <name evidence="1" type="ORF">GCM10011386_33170</name>
</gene>
<name>A0ABQ1MG46_9SPHI</name>
<proteinExistence type="predicted"/>
<accession>A0ABQ1MG46</accession>